<evidence type="ECO:0000256" key="1">
    <source>
        <dbReference type="SAM" id="SignalP"/>
    </source>
</evidence>
<dbReference type="EMBL" id="WNWM01000002">
    <property type="protein sequence ID" value="MUI14463.1"/>
    <property type="molecule type" value="Genomic_DNA"/>
</dbReference>
<feature type="domain" description="Ice-binding protein C-terminal" evidence="2">
    <location>
        <begin position="168"/>
        <end position="188"/>
    </location>
</feature>
<dbReference type="Pfam" id="PF07589">
    <property type="entry name" value="PEP-CTERM"/>
    <property type="match status" value="1"/>
</dbReference>
<gene>
    <name evidence="3" type="ORF">GJV26_18655</name>
</gene>
<feature type="signal peptide" evidence="1">
    <location>
        <begin position="1"/>
        <end position="32"/>
    </location>
</feature>
<feature type="chain" id="PRO_5026005525" evidence="1">
    <location>
        <begin position="33"/>
        <end position="198"/>
    </location>
</feature>
<dbReference type="NCBIfam" id="TIGR02595">
    <property type="entry name" value="PEP_CTERM"/>
    <property type="match status" value="1"/>
</dbReference>
<dbReference type="OrthoDB" id="8761319at2"/>
<dbReference type="InterPro" id="IPR013424">
    <property type="entry name" value="Ice-binding_C"/>
</dbReference>
<name>A0A6I3XJ42_9BURK</name>
<keyword evidence="4" id="KW-1185">Reference proteome</keyword>
<reference evidence="3 4" key="1">
    <citation type="submission" date="2019-11" db="EMBL/GenBank/DDBJ databases">
        <title>Draft Genome Sequences of Six Type Strains of the Genus Massilia.</title>
        <authorList>
            <person name="Miess H."/>
            <person name="Frediansyah A."/>
            <person name="Goeker M."/>
            <person name="Gross H."/>
        </authorList>
    </citation>
    <scope>NUCLEOTIDE SEQUENCE [LARGE SCALE GENOMIC DNA]</scope>
    <source>
        <strain evidence="3 4">DSM 17513</strain>
    </source>
</reference>
<protein>
    <submittedName>
        <fullName evidence="3">PEP-CTERM sorting domain-containing protein</fullName>
    </submittedName>
</protein>
<sequence>MKYHTGAAVKSTSKKLLAACGMLLGMQLTAHAGPILLVTNGILTGATGVEYDGQHYDVSFSDTRPVEGNMAFDSLAATFGASSALDRLVFQGMHDANPGLTNGCTNPLLCFVVTAFEVNGVFAKGAAFTNTASPYADLLLPFAVIGDAANSTFMTYAHWSLQEDVRQAVPEPSTLLLTAAGLAAFLLRHKPRSGMTVA</sequence>
<evidence type="ECO:0000259" key="2">
    <source>
        <dbReference type="Pfam" id="PF07589"/>
    </source>
</evidence>
<dbReference type="Proteomes" id="UP000431684">
    <property type="component" value="Unassembled WGS sequence"/>
</dbReference>
<organism evidence="3 4">
    <name type="scientific">Pseudoduganella dura</name>
    <dbReference type="NCBI Taxonomy" id="321982"/>
    <lineage>
        <taxon>Bacteria</taxon>
        <taxon>Pseudomonadati</taxon>
        <taxon>Pseudomonadota</taxon>
        <taxon>Betaproteobacteria</taxon>
        <taxon>Burkholderiales</taxon>
        <taxon>Oxalobacteraceae</taxon>
        <taxon>Telluria group</taxon>
        <taxon>Pseudoduganella</taxon>
    </lineage>
</organism>
<comment type="caution">
    <text evidence="3">The sequence shown here is derived from an EMBL/GenBank/DDBJ whole genome shotgun (WGS) entry which is preliminary data.</text>
</comment>
<dbReference type="AlphaFoldDB" id="A0A6I3XJ42"/>
<evidence type="ECO:0000313" key="3">
    <source>
        <dbReference type="EMBL" id="MUI14463.1"/>
    </source>
</evidence>
<proteinExistence type="predicted"/>
<accession>A0A6I3XJ42</accession>
<keyword evidence="1" id="KW-0732">Signal</keyword>
<evidence type="ECO:0000313" key="4">
    <source>
        <dbReference type="Proteomes" id="UP000431684"/>
    </source>
</evidence>